<evidence type="ECO:0000256" key="1">
    <source>
        <dbReference type="SAM" id="Phobius"/>
    </source>
</evidence>
<gene>
    <name evidence="2" type="ORF">ACFS2C_19750</name>
</gene>
<dbReference type="Proteomes" id="UP001597478">
    <property type="component" value="Unassembled WGS sequence"/>
</dbReference>
<reference evidence="3" key="1">
    <citation type="journal article" date="2019" name="Int. J. Syst. Evol. Microbiol.">
        <title>The Global Catalogue of Microorganisms (GCM) 10K type strain sequencing project: providing services to taxonomists for standard genome sequencing and annotation.</title>
        <authorList>
            <consortium name="The Broad Institute Genomics Platform"/>
            <consortium name="The Broad Institute Genome Sequencing Center for Infectious Disease"/>
            <person name="Wu L."/>
            <person name="Ma J."/>
        </authorList>
    </citation>
    <scope>NUCLEOTIDE SEQUENCE [LARGE SCALE GENOMIC DNA]</scope>
    <source>
        <strain evidence="3">IBRC-M 10906</strain>
    </source>
</reference>
<keyword evidence="1" id="KW-0812">Transmembrane</keyword>
<name>A0ABW5WCB4_9PSEU</name>
<evidence type="ECO:0000313" key="2">
    <source>
        <dbReference type="EMBL" id="MFD2801628.1"/>
    </source>
</evidence>
<comment type="caution">
    <text evidence="2">The sequence shown here is derived from an EMBL/GenBank/DDBJ whole genome shotgun (WGS) entry which is preliminary data.</text>
</comment>
<keyword evidence="1" id="KW-1133">Transmembrane helix</keyword>
<dbReference type="EMBL" id="JBHUOF010000034">
    <property type="protein sequence ID" value="MFD2801628.1"/>
    <property type="molecule type" value="Genomic_DNA"/>
</dbReference>
<protein>
    <recommendedName>
        <fullName evidence="4">Integral membrane protein</fullName>
    </recommendedName>
</protein>
<keyword evidence="1" id="KW-0472">Membrane</keyword>
<organism evidence="2 3">
    <name type="scientific">Prauserella oleivorans</name>
    <dbReference type="NCBI Taxonomy" id="1478153"/>
    <lineage>
        <taxon>Bacteria</taxon>
        <taxon>Bacillati</taxon>
        <taxon>Actinomycetota</taxon>
        <taxon>Actinomycetes</taxon>
        <taxon>Pseudonocardiales</taxon>
        <taxon>Pseudonocardiaceae</taxon>
        <taxon>Prauserella</taxon>
    </lineage>
</organism>
<sequence length="145" mass="15137">MPPLTWRVLGVAAVTGILVVLLAWWAGPSLFGSAPEAETRTVEATVTLPAECTNPNAEETVRFELDGATRNGTLSGCGHNRDEQVEIAVPHDPPDGLIDVQLASTAPGTSDLRRPVGLALLVLGCAAGATYAYLLARGPRRLALA</sequence>
<evidence type="ECO:0000313" key="3">
    <source>
        <dbReference type="Proteomes" id="UP001597478"/>
    </source>
</evidence>
<proteinExistence type="predicted"/>
<keyword evidence="3" id="KW-1185">Reference proteome</keyword>
<evidence type="ECO:0008006" key="4">
    <source>
        <dbReference type="Google" id="ProtNLM"/>
    </source>
</evidence>
<accession>A0ABW5WCB4</accession>
<feature type="transmembrane region" description="Helical" evidence="1">
    <location>
        <begin position="7"/>
        <end position="26"/>
    </location>
</feature>
<feature type="transmembrane region" description="Helical" evidence="1">
    <location>
        <begin position="116"/>
        <end position="136"/>
    </location>
</feature>
<dbReference type="RefSeq" id="WP_377393579.1">
    <property type="nucleotide sequence ID" value="NZ_JBHSAN010000035.1"/>
</dbReference>